<dbReference type="Gene3D" id="3.40.720.10">
    <property type="entry name" value="Alkaline Phosphatase, subunit A"/>
    <property type="match status" value="1"/>
</dbReference>
<dbReference type="GO" id="GO:0046872">
    <property type="term" value="F:metal ion binding"/>
    <property type="evidence" value="ECO:0007669"/>
    <property type="project" value="UniProtKB-KW"/>
</dbReference>
<feature type="region of interest" description="Disordered" evidence="5">
    <location>
        <begin position="84"/>
        <end position="106"/>
    </location>
</feature>
<protein>
    <submittedName>
        <fullName evidence="7">Sulfatase-like hydrolase/transferase</fullName>
    </submittedName>
</protein>
<name>A0A941FA80_9BACT</name>
<evidence type="ECO:0000256" key="2">
    <source>
        <dbReference type="ARBA" id="ARBA00022723"/>
    </source>
</evidence>
<evidence type="ECO:0000256" key="3">
    <source>
        <dbReference type="ARBA" id="ARBA00022801"/>
    </source>
</evidence>
<dbReference type="PANTHER" id="PTHR42693:SF53">
    <property type="entry name" value="ENDO-4-O-SULFATASE"/>
    <property type="match status" value="1"/>
</dbReference>
<dbReference type="InterPro" id="IPR024607">
    <property type="entry name" value="Sulfatase_CS"/>
</dbReference>
<dbReference type="SUPFAM" id="SSF53649">
    <property type="entry name" value="Alkaline phosphatase-like"/>
    <property type="match status" value="1"/>
</dbReference>
<accession>A0A941FA80</accession>
<dbReference type="EMBL" id="JAGTAR010000033">
    <property type="protein sequence ID" value="MBR8537515.1"/>
    <property type="molecule type" value="Genomic_DNA"/>
</dbReference>
<feature type="domain" description="Sulfatase N-terminal" evidence="6">
    <location>
        <begin position="28"/>
        <end position="340"/>
    </location>
</feature>
<dbReference type="Pfam" id="PF00884">
    <property type="entry name" value="Sulfatase"/>
    <property type="match status" value="1"/>
</dbReference>
<evidence type="ECO:0000256" key="4">
    <source>
        <dbReference type="ARBA" id="ARBA00022837"/>
    </source>
</evidence>
<dbReference type="Gene3D" id="3.30.1120.10">
    <property type="match status" value="1"/>
</dbReference>
<dbReference type="InterPro" id="IPR008979">
    <property type="entry name" value="Galactose-bd-like_sf"/>
</dbReference>
<evidence type="ECO:0000256" key="5">
    <source>
        <dbReference type="SAM" id="MobiDB-lite"/>
    </source>
</evidence>
<evidence type="ECO:0000313" key="8">
    <source>
        <dbReference type="Proteomes" id="UP000679220"/>
    </source>
</evidence>
<reference evidence="7" key="1">
    <citation type="journal article" date="2018" name="Int. J. Syst. Evol. Microbiol.">
        <title>Carboxylicivirga sediminis sp. nov., isolated from coastal sediment.</title>
        <authorList>
            <person name="Wang F.Q."/>
            <person name="Ren L.H."/>
            <person name="Zou R.J."/>
            <person name="Sun Y.Z."/>
            <person name="Liu X.J."/>
            <person name="Jiang F."/>
            <person name="Liu L.J."/>
        </authorList>
    </citation>
    <scope>NUCLEOTIDE SEQUENCE</scope>
    <source>
        <strain evidence="7">JR1</strain>
    </source>
</reference>
<sequence>MIRHAIVTLMMIAGIINADASGSKGKRPNVIIILTDDQGTVDMNCYGATDLYTPHMDALAQSGVQFNQFYVAAPVCSPSRASMLTGQNPHKAGLPGNASSQAGHSGMPSEKVTIAEIMKANGYQTAHIGKWHIGYTPETRPLGQGFDYSFGHMGGCIDNYSHFFYWNGPNRHDLWENGQEVWHDGEYFGDLMAAKASEYITTHKDQPFFMYYAINMPHYPLQPKSQWREYYKDMDMPRRDYAAFVSTIDEYIGQLIKTLDEQGLKDNTIVILQSDHGHSNETRTFGGGGSAGPYRGSKFSLFEGGIRVPAIISYPKKIKQQQQRNQMAFNIDWLPTIADYCQIKSLPAEVEGISLRKVIEKNSASEHEQFIWKSGGSWAIRQGDWKLIGYPQDQSGKGVLDPDNDMLFLVNLTTDSTEMLNLAKQYPGKVEELKAEYLKWEYASADDIPVKRQTFKHKAIGHKIELTKAPHPKYKGKGAAGLIDGEAGNRFHNDGYWLGFEGNDAEMVIEFETAVTANEITIGAMHNPENWIFFPSYIEVSWSNDGSTYTPAVKIAVKEPEQRNNYARQRFSIQQEDINARYFKVKVKNVETCPAWHNGKGNKAWLFIDEVTIN</sequence>
<dbReference type="GO" id="GO:0004065">
    <property type="term" value="F:arylsulfatase activity"/>
    <property type="evidence" value="ECO:0007669"/>
    <property type="project" value="TreeGrafter"/>
</dbReference>
<dbReference type="InterPro" id="IPR017850">
    <property type="entry name" value="Alkaline_phosphatase_core_sf"/>
</dbReference>
<keyword evidence="8" id="KW-1185">Reference proteome</keyword>
<comment type="caution">
    <text evidence="7">The sequence shown here is derived from an EMBL/GenBank/DDBJ whole genome shotgun (WGS) entry which is preliminary data.</text>
</comment>
<dbReference type="PANTHER" id="PTHR42693">
    <property type="entry name" value="ARYLSULFATASE FAMILY MEMBER"/>
    <property type="match status" value="1"/>
</dbReference>
<dbReference type="InterPro" id="IPR000917">
    <property type="entry name" value="Sulfatase_N"/>
</dbReference>
<comment type="similarity">
    <text evidence="1">Belongs to the sulfatase family.</text>
</comment>
<dbReference type="PROSITE" id="PS00523">
    <property type="entry name" value="SULFATASE_1"/>
    <property type="match status" value="1"/>
</dbReference>
<organism evidence="7 8">
    <name type="scientific">Carboxylicivirga sediminis</name>
    <dbReference type="NCBI Taxonomy" id="2006564"/>
    <lineage>
        <taxon>Bacteria</taxon>
        <taxon>Pseudomonadati</taxon>
        <taxon>Bacteroidota</taxon>
        <taxon>Bacteroidia</taxon>
        <taxon>Marinilabiliales</taxon>
        <taxon>Marinilabiliaceae</taxon>
        <taxon>Carboxylicivirga</taxon>
    </lineage>
</organism>
<dbReference type="PROSITE" id="PS00149">
    <property type="entry name" value="SULFATASE_2"/>
    <property type="match status" value="1"/>
</dbReference>
<dbReference type="AlphaFoldDB" id="A0A941FA80"/>
<dbReference type="Proteomes" id="UP000679220">
    <property type="component" value="Unassembled WGS sequence"/>
</dbReference>
<reference evidence="7" key="2">
    <citation type="submission" date="2021-04" db="EMBL/GenBank/DDBJ databases">
        <authorList>
            <person name="Zhang T."/>
            <person name="Zhang Y."/>
            <person name="Lu D."/>
            <person name="Zuo D."/>
            <person name="Du Z."/>
        </authorList>
    </citation>
    <scope>NUCLEOTIDE SEQUENCE</scope>
    <source>
        <strain evidence="7">JR1</strain>
    </source>
</reference>
<dbReference type="InterPro" id="IPR050738">
    <property type="entry name" value="Sulfatase"/>
</dbReference>
<evidence type="ECO:0000256" key="1">
    <source>
        <dbReference type="ARBA" id="ARBA00008779"/>
    </source>
</evidence>
<proteinExistence type="inferred from homology"/>
<gene>
    <name evidence="7" type="ORF">KDU71_18240</name>
</gene>
<keyword evidence="4" id="KW-0106">Calcium</keyword>
<keyword evidence="2" id="KW-0479">Metal-binding</keyword>
<dbReference type="SUPFAM" id="SSF49785">
    <property type="entry name" value="Galactose-binding domain-like"/>
    <property type="match status" value="1"/>
</dbReference>
<keyword evidence="3 7" id="KW-0378">Hydrolase</keyword>
<dbReference type="RefSeq" id="WP_212192540.1">
    <property type="nucleotide sequence ID" value="NZ_JAGTAR010000033.1"/>
</dbReference>
<dbReference type="Gene3D" id="2.60.120.260">
    <property type="entry name" value="Galactose-binding domain-like"/>
    <property type="match status" value="1"/>
</dbReference>
<evidence type="ECO:0000313" key="7">
    <source>
        <dbReference type="EMBL" id="MBR8537515.1"/>
    </source>
</evidence>
<evidence type="ECO:0000259" key="6">
    <source>
        <dbReference type="Pfam" id="PF00884"/>
    </source>
</evidence>